<feature type="transmembrane region" description="Helical" evidence="1">
    <location>
        <begin position="175"/>
        <end position="193"/>
    </location>
</feature>
<dbReference type="PROSITE" id="PS50883">
    <property type="entry name" value="EAL"/>
    <property type="match status" value="1"/>
</dbReference>
<feature type="transmembrane region" description="Helical" evidence="1">
    <location>
        <begin position="111"/>
        <end position="129"/>
    </location>
</feature>
<dbReference type="STRING" id="1907666.DSM25559_2499"/>
<sequence>MSFVIGGFGFLGRFSGTNSYNTQELRFQHLQFICRVALPVGVLVSGTWLLVFALMQNWALLCISTLLFVAISAGWLIARRGNIPQGMLLAQVACIGFIICFSLVFDVHDNAVPRVSHLYLLIIALAGFVNHQLAPNRFQLAIILVAVACFVLFSATPMAFSFATPLTDDVRTITAWTHAAVVTSLLCGGVLLIQRKLGPDSMLARELRSAIAKEQFELFFQPQVDGTGRLIGAEALLRWKHPRLGYVAPDNFIPVAERAGLMPELGGWVLKTAVETLSAWRQDAATQNLVLSINVSPDQFLDENFFEHVTSALESSSVDPRLLQLELTETMFVTDVDVLVNKMKALQRRGIGIALDDFGTGYSSLSYLRQLPLQQLKIDRSFVRAITTERGALLVRSIAQMGHDLGLEILAEGIETDEQFQFMLECGCTTFQGYHFGRPLTLEAFRDRFLVLN</sequence>
<dbReference type="Gene3D" id="3.20.20.450">
    <property type="entry name" value="EAL domain"/>
    <property type="match status" value="1"/>
</dbReference>
<dbReference type="GO" id="GO:0071111">
    <property type="term" value="F:cyclic-guanylate-specific phosphodiesterase activity"/>
    <property type="evidence" value="ECO:0007669"/>
    <property type="project" value="InterPro"/>
</dbReference>
<feature type="transmembrane region" description="Helical" evidence="1">
    <location>
        <begin position="87"/>
        <end position="105"/>
    </location>
</feature>
<evidence type="ECO:0000256" key="1">
    <source>
        <dbReference type="SAM" id="Phobius"/>
    </source>
</evidence>
<gene>
    <name evidence="3" type="primary">cph2_7</name>
    <name evidence="3" type="ORF">DSM25559_2499</name>
</gene>
<dbReference type="Pfam" id="PF00563">
    <property type="entry name" value="EAL"/>
    <property type="match status" value="1"/>
</dbReference>
<protein>
    <submittedName>
        <fullName evidence="3">Bacteriophytochrome cph2</fullName>
    </submittedName>
</protein>
<evidence type="ECO:0000313" key="3">
    <source>
        <dbReference type="EMBL" id="SCX24157.1"/>
    </source>
</evidence>
<dbReference type="InterPro" id="IPR050706">
    <property type="entry name" value="Cyclic-di-GMP_PDE-like"/>
</dbReference>
<keyword evidence="1" id="KW-0472">Membrane</keyword>
<dbReference type="RefSeq" id="WP_083716551.1">
    <property type="nucleotide sequence ID" value="NZ_CP133552.1"/>
</dbReference>
<proteinExistence type="predicted"/>
<dbReference type="CDD" id="cd01948">
    <property type="entry name" value="EAL"/>
    <property type="match status" value="1"/>
</dbReference>
<dbReference type="AlphaFoldDB" id="A0A1R3TTW0"/>
<organism evidence="3 4">
    <name type="scientific">Agrobacterium rosae</name>
    <dbReference type="NCBI Taxonomy" id="1972867"/>
    <lineage>
        <taxon>Bacteria</taxon>
        <taxon>Pseudomonadati</taxon>
        <taxon>Pseudomonadota</taxon>
        <taxon>Alphaproteobacteria</taxon>
        <taxon>Hyphomicrobiales</taxon>
        <taxon>Rhizobiaceae</taxon>
        <taxon>Rhizobium/Agrobacterium group</taxon>
        <taxon>Agrobacterium</taxon>
    </lineage>
</organism>
<feature type="transmembrane region" description="Helical" evidence="1">
    <location>
        <begin position="32"/>
        <end position="52"/>
    </location>
</feature>
<dbReference type="PANTHER" id="PTHR33121:SF70">
    <property type="entry name" value="SIGNALING PROTEIN YKOW"/>
    <property type="match status" value="1"/>
</dbReference>
<feature type="domain" description="EAL" evidence="2">
    <location>
        <begin position="200"/>
        <end position="453"/>
    </location>
</feature>
<dbReference type="EMBL" id="FMUE01000005">
    <property type="protein sequence ID" value="SCX24157.1"/>
    <property type="molecule type" value="Genomic_DNA"/>
</dbReference>
<dbReference type="Proteomes" id="UP000187891">
    <property type="component" value="Unassembled WGS sequence"/>
</dbReference>
<dbReference type="InterPro" id="IPR035919">
    <property type="entry name" value="EAL_sf"/>
</dbReference>
<evidence type="ECO:0000259" key="2">
    <source>
        <dbReference type="PROSITE" id="PS50883"/>
    </source>
</evidence>
<reference evidence="4" key="1">
    <citation type="submission" date="2016-10" db="EMBL/GenBank/DDBJ databases">
        <authorList>
            <person name="Wibberg D."/>
        </authorList>
    </citation>
    <scope>NUCLEOTIDE SEQUENCE [LARGE SCALE GENOMIC DNA]</scope>
</reference>
<evidence type="ECO:0000313" key="4">
    <source>
        <dbReference type="Proteomes" id="UP000187891"/>
    </source>
</evidence>
<dbReference type="PANTHER" id="PTHR33121">
    <property type="entry name" value="CYCLIC DI-GMP PHOSPHODIESTERASE PDEF"/>
    <property type="match status" value="1"/>
</dbReference>
<keyword evidence="1" id="KW-0812">Transmembrane</keyword>
<dbReference type="InterPro" id="IPR001633">
    <property type="entry name" value="EAL_dom"/>
</dbReference>
<dbReference type="SMART" id="SM00052">
    <property type="entry name" value="EAL"/>
    <property type="match status" value="1"/>
</dbReference>
<accession>A0A1R3TTW0</accession>
<keyword evidence="1" id="KW-1133">Transmembrane helix</keyword>
<feature type="transmembrane region" description="Helical" evidence="1">
    <location>
        <begin position="58"/>
        <end position="78"/>
    </location>
</feature>
<dbReference type="SUPFAM" id="SSF141868">
    <property type="entry name" value="EAL domain-like"/>
    <property type="match status" value="1"/>
</dbReference>
<name>A0A1R3TTW0_9HYPH</name>
<feature type="transmembrane region" description="Helical" evidence="1">
    <location>
        <begin position="141"/>
        <end position="163"/>
    </location>
</feature>